<sequence>MSLTDNIQLILDVMRSSTVVEVQGEKLRRRNDWNHWIIPPSVQNSTISPQSPQKSSPDFLTENLQRVAFDDETIRHGNAEAYLSRPSSAELSTPSKQFGNEMAGKTGAQRGQPMPVGNPS</sequence>
<dbReference type="RefSeq" id="XP_016448696.1">
    <property type="nucleotide sequence ID" value="XM_016593210.1"/>
</dbReference>
<feature type="region of interest" description="Disordered" evidence="1">
    <location>
        <begin position="39"/>
        <end position="58"/>
    </location>
</feature>
<reference evidence="2" key="1">
    <citation type="submission" date="2025-08" db="UniProtKB">
        <authorList>
            <consortium name="RefSeq"/>
        </authorList>
    </citation>
    <scope>IDENTIFICATION</scope>
</reference>
<name>A0A1S3Y8P4_TOBAC</name>
<dbReference type="OrthoDB" id="340227at2759"/>
<dbReference type="AlphaFoldDB" id="A0A1S3Y8P4"/>
<dbReference type="OMA" id="RVWHADP"/>
<dbReference type="STRING" id="4097.A0A1S3Y8P4"/>
<feature type="compositionally biased region" description="Polar residues" evidence="1">
    <location>
        <begin position="85"/>
        <end position="98"/>
    </location>
</feature>
<accession>A0A1S3Y8P4</accession>
<evidence type="ECO:0000313" key="2">
    <source>
        <dbReference type="RefSeq" id="XP_016448696.1"/>
    </source>
</evidence>
<dbReference type="KEGG" id="nta:107773783"/>
<gene>
    <name evidence="2" type="primary">LOC107773783</name>
</gene>
<protein>
    <submittedName>
        <fullName evidence="2">La-related protein 1C-like</fullName>
    </submittedName>
</protein>
<organism evidence="2">
    <name type="scientific">Nicotiana tabacum</name>
    <name type="common">Common tobacco</name>
    <dbReference type="NCBI Taxonomy" id="4097"/>
    <lineage>
        <taxon>Eukaryota</taxon>
        <taxon>Viridiplantae</taxon>
        <taxon>Streptophyta</taxon>
        <taxon>Embryophyta</taxon>
        <taxon>Tracheophyta</taxon>
        <taxon>Spermatophyta</taxon>
        <taxon>Magnoliopsida</taxon>
        <taxon>eudicotyledons</taxon>
        <taxon>Gunneridae</taxon>
        <taxon>Pentapetalae</taxon>
        <taxon>asterids</taxon>
        <taxon>lamiids</taxon>
        <taxon>Solanales</taxon>
        <taxon>Solanaceae</taxon>
        <taxon>Nicotianoideae</taxon>
        <taxon>Nicotianeae</taxon>
        <taxon>Nicotiana</taxon>
    </lineage>
</organism>
<feature type="compositionally biased region" description="Polar residues" evidence="1">
    <location>
        <begin position="41"/>
        <end position="58"/>
    </location>
</feature>
<proteinExistence type="predicted"/>
<feature type="region of interest" description="Disordered" evidence="1">
    <location>
        <begin position="79"/>
        <end position="120"/>
    </location>
</feature>
<dbReference type="PaxDb" id="4097-A0A1S3Y8P4"/>
<evidence type="ECO:0000256" key="1">
    <source>
        <dbReference type="SAM" id="MobiDB-lite"/>
    </source>
</evidence>
<dbReference type="GO" id="GO:0003723">
    <property type="term" value="F:RNA binding"/>
    <property type="evidence" value="ECO:0000318"/>
    <property type="project" value="GO_Central"/>
</dbReference>